<dbReference type="SUPFAM" id="SSF48371">
    <property type="entry name" value="ARM repeat"/>
    <property type="match status" value="1"/>
</dbReference>
<reference evidence="1 2" key="1">
    <citation type="submission" date="2020-08" db="EMBL/GenBank/DDBJ databases">
        <title>Functional genomics of gut bacteria from endangered species of beetles.</title>
        <authorList>
            <person name="Carlos-Shanley C."/>
        </authorList>
    </citation>
    <scope>NUCLEOTIDE SEQUENCE [LARGE SCALE GENOMIC DNA]</scope>
    <source>
        <strain evidence="1 2">S00245</strain>
    </source>
</reference>
<proteinExistence type="predicted"/>
<dbReference type="Gene3D" id="1.25.10.10">
    <property type="entry name" value="Leucine-rich Repeat Variant"/>
    <property type="match status" value="1"/>
</dbReference>
<dbReference type="PANTHER" id="PTHR12697">
    <property type="entry name" value="PBS LYASE HEAT-LIKE PROTEIN"/>
    <property type="match status" value="1"/>
</dbReference>
<organism evidence="1 2">
    <name type="scientific">Novosphingobium chloroacetimidivorans</name>
    <dbReference type="NCBI Taxonomy" id="1428314"/>
    <lineage>
        <taxon>Bacteria</taxon>
        <taxon>Pseudomonadati</taxon>
        <taxon>Pseudomonadota</taxon>
        <taxon>Alphaproteobacteria</taxon>
        <taxon>Sphingomonadales</taxon>
        <taxon>Sphingomonadaceae</taxon>
        <taxon>Novosphingobium</taxon>
    </lineage>
</organism>
<dbReference type="SMART" id="SM00567">
    <property type="entry name" value="EZ_HEAT"/>
    <property type="match status" value="4"/>
</dbReference>
<gene>
    <name evidence="1" type="ORF">HNO88_003198</name>
</gene>
<dbReference type="InterPro" id="IPR016024">
    <property type="entry name" value="ARM-type_fold"/>
</dbReference>
<evidence type="ECO:0000313" key="1">
    <source>
        <dbReference type="EMBL" id="MBB4859866.1"/>
    </source>
</evidence>
<keyword evidence="2" id="KW-1185">Reference proteome</keyword>
<dbReference type="EMBL" id="JACHLR010000014">
    <property type="protein sequence ID" value="MBB4859866.1"/>
    <property type="molecule type" value="Genomic_DNA"/>
</dbReference>
<dbReference type="InterPro" id="IPR004155">
    <property type="entry name" value="PBS_lyase_HEAT"/>
</dbReference>
<accession>A0A7W7NWZ1</accession>
<dbReference type="PANTHER" id="PTHR12697:SF5">
    <property type="entry name" value="DEOXYHYPUSINE HYDROXYLASE"/>
    <property type="match status" value="1"/>
</dbReference>
<dbReference type="AlphaFoldDB" id="A0A7W7NWZ1"/>
<dbReference type="RefSeq" id="WP_184247568.1">
    <property type="nucleotide sequence ID" value="NZ_JACHLR010000014.1"/>
</dbReference>
<sequence>MTLPADDRRSVDDLFEAAFQPDDDAAWDAIAALHYRGSQEVFDRALALTYHAEPAVRARGADILGQLGIPDRTFPEECFAAALRLLTDETRQVQFAAIFALQHLDRTRASPHIMPFAADSDDGIRYAVAVALGAVDTPDANRVLLTLMRDRDADVRNWATFGLGQQSDADDDEIRVALAELLEDGDPDVRYEAIIGLGRRRDARARGFLKTMLHHDPDDVFAREAAAKLLGLNESGTAPTRDLLGGLQRQQRWQGR</sequence>
<evidence type="ECO:0000313" key="2">
    <source>
        <dbReference type="Proteomes" id="UP000555448"/>
    </source>
</evidence>
<name>A0A7W7NWZ1_9SPHN</name>
<comment type="caution">
    <text evidence="1">The sequence shown here is derived from an EMBL/GenBank/DDBJ whole genome shotgun (WGS) entry which is preliminary data.</text>
</comment>
<dbReference type="GO" id="GO:0016491">
    <property type="term" value="F:oxidoreductase activity"/>
    <property type="evidence" value="ECO:0007669"/>
    <property type="project" value="TreeGrafter"/>
</dbReference>
<dbReference type="InterPro" id="IPR011989">
    <property type="entry name" value="ARM-like"/>
</dbReference>
<dbReference type="Pfam" id="PF13646">
    <property type="entry name" value="HEAT_2"/>
    <property type="match status" value="1"/>
</dbReference>
<protein>
    <submittedName>
        <fullName evidence="1">HEAT repeat protein</fullName>
    </submittedName>
</protein>
<dbReference type="Proteomes" id="UP000555448">
    <property type="component" value="Unassembled WGS sequence"/>
</dbReference>